<dbReference type="InterPro" id="IPR000160">
    <property type="entry name" value="GGDEF_dom"/>
</dbReference>
<evidence type="ECO:0000256" key="4">
    <source>
        <dbReference type="ARBA" id="ARBA00022989"/>
    </source>
</evidence>
<dbReference type="Pfam" id="PF13426">
    <property type="entry name" value="PAS_9"/>
    <property type="match status" value="1"/>
</dbReference>
<dbReference type="PROSITE" id="PS50113">
    <property type="entry name" value="PAC"/>
    <property type="match status" value="1"/>
</dbReference>
<dbReference type="Pfam" id="PF02743">
    <property type="entry name" value="dCache_1"/>
    <property type="match status" value="1"/>
</dbReference>
<dbReference type="InterPro" id="IPR029787">
    <property type="entry name" value="Nucleotide_cyclase"/>
</dbReference>
<dbReference type="InterPro" id="IPR000700">
    <property type="entry name" value="PAS-assoc_C"/>
</dbReference>
<dbReference type="Gene3D" id="3.30.450.20">
    <property type="entry name" value="PAS domain"/>
    <property type="match status" value="2"/>
</dbReference>
<dbReference type="Proteomes" id="UP001226867">
    <property type="component" value="Unassembled WGS sequence"/>
</dbReference>
<keyword evidence="10" id="KW-1185">Reference proteome</keyword>
<dbReference type="CDD" id="cd00130">
    <property type="entry name" value="PAS"/>
    <property type="match status" value="1"/>
</dbReference>
<evidence type="ECO:0000256" key="3">
    <source>
        <dbReference type="ARBA" id="ARBA00022692"/>
    </source>
</evidence>
<gene>
    <name evidence="9" type="ORF">J2W36_003576</name>
</gene>
<dbReference type="CDD" id="cd01949">
    <property type="entry name" value="GGDEF"/>
    <property type="match status" value="1"/>
</dbReference>
<dbReference type="SUPFAM" id="SSF55785">
    <property type="entry name" value="PYP-like sensor domain (PAS domain)"/>
    <property type="match status" value="1"/>
</dbReference>
<evidence type="ECO:0000259" key="8">
    <source>
        <dbReference type="PROSITE" id="PS50887"/>
    </source>
</evidence>
<dbReference type="PROSITE" id="PS50887">
    <property type="entry name" value="GGDEF"/>
    <property type="match status" value="1"/>
</dbReference>
<dbReference type="InterPro" id="IPR000014">
    <property type="entry name" value="PAS"/>
</dbReference>
<protein>
    <submittedName>
        <fullName evidence="9">Diguanylate cyclase (GGDEF)-like protein/PAS domain S-box-containing protein</fullName>
    </submittedName>
</protein>
<dbReference type="RefSeq" id="WP_307691077.1">
    <property type="nucleotide sequence ID" value="NZ_JAUSRO010000011.1"/>
</dbReference>
<dbReference type="InterPro" id="IPR035965">
    <property type="entry name" value="PAS-like_dom_sf"/>
</dbReference>
<dbReference type="InterPro" id="IPR033479">
    <property type="entry name" value="dCache_1"/>
</dbReference>
<evidence type="ECO:0000259" key="7">
    <source>
        <dbReference type="PROSITE" id="PS50113"/>
    </source>
</evidence>
<name>A0ABT9SAS0_9BURK</name>
<dbReference type="Pfam" id="PF00990">
    <property type="entry name" value="GGDEF"/>
    <property type="match status" value="1"/>
</dbReference>
<dbReference type="SMART" id="SM00091">
    <property type="entry name" value="PAS"/>
    <property type="match status" value="1"/>
</dbReference>
<reference evidence="9 10" key="1">
    <citation type="submission" date="2023-07" db="EMBL/GenBank/DDBJ databases">
        <title>Sorghum-associated microbial communities from plants grown in Nebraska, USA.</title>
        <authorList>
            <person name="Schachtman D."/>
        </authorList>
    </citation>
    <scope>NUCLEOTIDE SEQUENCE [LARGE SCALE GENOMIC DNA]</scope>
    <source>
        <strain evidence="9 10">DS1607</strain>
    </source>
</reference>
<dbReference type="CDD" id="cd12914">
    <property type="entry name" value="PDC1_DGC_like"/>
    <property type="match status" value="1"/>
</dbReference>
<evidence type="ECO:0000313" key="10">
    <source>
        <dbReference type="Proteomes" id="UP001226867"/>
    </source>
</evidence>
<feature type="transmembrane region" description="Helical" evidence="6">
    <location>
        <begin position="20"/>
        <end position="39"/>
    </location>
</feature>
<keyword evidence="5 6" id="KW-0472">Membrane</keyword>
<evidence type="ECO:0000256" key="1">
    <source>
        <dbReference type="ARBA" id="ARBA00004651"/>
    </source>
</evidence>
<dbReference type="InterPro" id="IPR001610">
    <property type="entry name" value="PAC"/>
</dbReference>
<feature type="domain" description="GGDEF" evidence="8">
    <location>
        <begin position="531"/>
        <end position="664"/>
    </location>
</feature>
<dbReference type="SUPFAM" id="SSF55073">
    <property type="entry name" value="Nucleotide cyclase"/>
    <property type="match status" value="1"/>
</dbReference>
<dbReference type="PANTHER" id="PTHR44757:SF2">
    <property type="entry name" value="BIOFILM ARCHITECTURE MAINTENANCE PROTEIN MBAA"/>
    <property type="match status" value="1"/>
</dbReference>
<dbReference type="NCBIfam" id="TIGR00254">
    <property type="entry name" value="GGDEF"/>
    <property type="match status" value="1"/>
</dbReference>
<accession>A0ABT9SAS0</accession>
<dbReference type="SMART" id="SM00267">
    <property type="entry name" value="GGDEF"/>
    <property type="match status" value="1"/>
</dbReference>
<dbReference type="SMART" id="SM00086">
    <property type="entry name" value="PAC"/>
    <property type="match status" value="1"/>
</dbReference>
<organism evidence="9 10">
    <name type="scientific">Variovorax ginsengisoli</name>
    <dbReference type="NCBI Taxonomy" id="363844"/>
    <lineage>
        <taxon>Bacteria</taxon>
        <taxon>Pseudomonadati</taxon>
        <taxon>Pseudomonadota</taxon>
        <taxon>Betaproteobacteria</taxon>
        <taxon>Burkholderiales</taxon>
        <taxon>Comamonadaceae</taxon>
        <taxon>Variovorax</taxon>
    </lineage>
</organism>
<evidence type="ECO:0000256" key="6">
    <source>
        <dbReference type="SAM" id="Phobius"/>
    </source>
</evidence>
<dbReference type="EMBL" id="JAUSRO010000011">
    <property type="protein sequence ID" value="MDP9901310.1"/>
    <property type="molecule type" value="Genomic_DNA"/>
</dbReference>
<comment type="caution">
    <text evidence="9">The sequence shown here is derived from an EMBL/GenBank/DDBJ whole genome shotgun (WGS) entry which is preliminary data.</text>
</comment>
<keyword evidence="2" id="KW-1003">Cell membrane</keyword>
<evidence type="ECO:0000313" key="9">
    <source>
        <dbReference type="EMBL" id="MDP9901310.1"/>
    </source>
</evidence>
<feature type="transmembrane region" description="Helical" evidence="6">
    <location>
        <begin position="298"/>
        <end position="321"/>
    </location>
</feature>
<dbReference type="Gene3D" id="3.30.70.270">
    <property type="match status" value="1"/>
</dbReference>
<keyword evidence="4 6" id="KW-1133">Transmembrane helix</keyword>
<comment type="subcellular location">
    <subcellularLocation>
        <location evidence="1">Cell membrane</location>
        <topology evidence="1">Multi-pass membrane protein</topology>
    </subcellularLocation>
</comment>
<keyword evidence="3 6" id="KW-0812">Transmembrane</keyword>
<evidence type="ECO:0000256" key="2">
    <source>
        <dbReference type="ARBA" id="ARBA00022475"/>
    </source>
</evidence>
<feature type="domain" description="PAC" evidence="7">
    <location>
        <begin position="449"/>
        <end position="500"/>
    </location>
</feature>
<dbReference type="InterPro" id="IPR052155">
    <property type="entry name" value="Biofilm_reg_signaling"/>
</dbReference>
<dbReference type="NCBIfam" id="TIGR00229">
    <property type="entry name" value="sensory_box"/>
    <property type="match status" value="1"/>
</dbReference>
<evidence type="ECO:0000256" key="5">
    <source>
        <dbReference type="ARBA" id="ARBA00023136"/>
    </source>
</evidence>
<dbReference type="InterPro" id="IPR043128">
    <property type="entry name" value="Rev_trsase/Diguanyl_cyclase"/>
</dbReference>
<proteinExistence type="predicted"/>
<dbReference type="PANTHER" id="PTHR44757">
    <property type="entry name" value="DIGUANYLATE CYCLASE DGCP"/>
    <property type="match status" value="1"/>
</dbReference>
<sequence>MSPVRPRWSQPFNTLKLQITLGGIAALVLGISLVSALTVRRAETDTLRAERLRELTASVRTAALVSRRVVALQRALQVTALEMTPDTLIDEKTLGRFLVTKSVLLNMFDNIFVLELDGQLKLAATERGLIRPDVNVGDRAYFQRTVAESRPLVSPPLPSRFSGEPVLAFTHPVRGPHGVIAVLGGTLRLNSRDVLEGLVDNQEEESRSLVAVTDPTGRLLAHPDAKLLTHSIADDARLSQAFSAWQASGSPIEPMGVGLEQRGQLVSAAGVAGPDWVVWRARPEAELLAPLRQARREALTVTAGLIVVLSGVMLLVLWRLLRPLTQLARRARHMFDGTLAPQDGWPVAGGEIGSLSDVLRTVSVERTQLERANNAALRRLNSVMSAAPVGIAVLRDGCFETVSPEFCRLLGHPEAELIGAPVESVLADPPEDAAQVTRPWEAGHAHLPFAAEWRMRRRDGTTFWADVRSRLVDSDDVTQGEIWTLSDIDNQRQARTQLEWSAMHDLLTGLENRAAFEQHARALVDTLPHSLPAAMVFIDLDRFKPVNDTAGHAMGDRMLRVVAEAIAAQVRADDHVARLGGDEFALLLRRCQQDAAERIAQDVCRAVQAIALPWEGGVLGVGASVGVAPLRSDTPSVEAWTRAADAACYAAKAAGRGTVRLAPQG</sequence>